<keyword evidence="1" id="KW-0472">Membrane</keyword>
<feature type="transmembrane region" description="Helical" evidence="1">
    <location>
        <begin position="243"/>
        <end position="261"/>
    </location>
</feature>
<keyword evidence="2" id="KW-0732">Signal</keyword>
<dbReference type="OrthoDB" id="5773441at2759"/>
<dbReference type="PANTHER" id="PTHR36944:SF2">
    <property type="entry name" value="CPG4 DOMAIN-CONTAINING PROTEIN"/>
    <property type="match status" value="1"/>
</dbReference>
<sequence length="265" mass="30016">MIESLILLCLFHPIAAQHQACFLKCKDNYMHGMQSSLADVSSDWSADVVSPLQALLSQSTSHAQISFHMENACRLNTVYQRCLSLCPENPAKRILQSGQESWNIICHDYRNDSEFRDVVLKCWSSVGFKLAEQCATIAQHLQAEITQLMQWGLQSVNERMEGLCRSVYAYDRCLADKNYEFCGVKAGKFLVKLTHQTSHALIELLTDVLGMIDLPQSCKEWLNLKDIGGPRPRATPRRMRNNVMASSSFSLFILIIIRLAIHSYA</sequence>
<evidence type="ECO:0000313" key="4">
    <source>
        <dbReference type="WBParaSite" id="HCON_00120695-00001"/>
    </source>
</evidence>
<keyword evidence="3" id="KW-1185">Reference proteome</keyword>
<evidence type="ECO:0000256" key="1">
    <source>
        <dbReference type="SAM" id="Phobius"/>
    </source>
</evidence>
<keyword evidence="1" id="KW-0812">Transmembrane</keyword>
<dbReference type="OMA" id="MILCHDF"/>
<proteinExistence type="predicted"/>
<name>A0A7I4YNM4_HAECO</name>
<keyword evidence="1" id="KW-1133">Transmembrane helix</keyword>
<protein>
    <submittedName>
        <fullName evidence="4">Uncharacterized protein</fullName>
    </submittedName>
</protein>
<evidence type="ECO:0000313" key="3">
    <source>
        <dbReference type="Proteomes" id="UP000025227"/>
    </source>
</evidence>
<organism evidence="3 4">
    <name type="scientific">Haemonchus contortus</name>
    <name type="common">Barber pole worm</name>
    <dbReference type="NCBI Taxonomy" id="6289"/>
    <lineage>
        <taxon>Eukaryota</taxon>
        <taxon>Metazoa</taxon>
        <taxon>Ecdysozoa</taxon>
        <taxon>Nematoda</taxon>
        <taxon>Chromadorea</taxon>
        <taxon>Rhabditida</taxon>
        <taxon>Rhabditina</taxon>
        <taxon>Rhabditomorpha</taxon>
        <taxon>Strongyloidea</taxon>
        <taxon>Trichostrongylidae</taxon>
        <taxon>Haemonchus</taxon>
    </lineage>
</organism>
<dbReference type="Proteomes" id="UP000025227">
    <property type="component" value="Unplaced"/>
</dbReference>
<feature type="signal peptide" evidence="2">
    <location>
        <begin position="1"/>
        <end position="16"/>
    </location>
</feature>
<dbReference type="WBParaSite" id="HCON_00120695-00001">
    <property type="protein sequence ID" value="HCON_00120695-00001"/>
    <property type="gene ID" value="HCON_00120695"/>
</dbReference>
<dbReference type="PANTHER" id="PTHR36944">
    <property type="entry name" value="PROTEIN CBG02791-RELATED"/>
    <property type="match status" value="1"/>
</dbReference>
<dbReference type="AlphaFoldDB" id="A0A7I4YNM4"/>
<feature type="chain" id="PRO_5029633046" evidence="2">
    <location>
        <begin position="17"/>
        <end position="265"/>
    </location>
</feature>
<evidence type="ECO:0000256" key="2">
    <source>
        <dbReference type="SAM" id="SignalP"/>
    </source>
</evidence>
<accession>A0A7I4YNM4</accession>
<reference evidence="4" key="1">
    <citation type="submission" date="2020-12" db="UniProtKB">
        <authorList>
            <consortium name="WormBaseParasite"/>
        </authorList>
    </citation>
    <scope>IDENTIFICATION</scope>
    <source>
        <strain evidence="4">MHco3</strain>
    </source>
</reference>